<dbReference type="Pfam" id="PF01152">
    <property type="entry name" value="Bac_globin"/>
    <property type="match status" value="1"/>
</dbReference>
<dbReference type="PANTHER" id="PTHR47366:SF1">
    <property type="entry name" value="TWO-ON-TWO HEMOGLOBIN-3"/>
    <property type="match status" value="1"/>
</dbReference>
<comment type="caution">
    <text evidence="6">The sequence shown here is derived from an EMBL/GenBank/DDBJ whole genome shotgun (WGS) entry which is preliminary data.</text>
</comment>
<keyword evidence="3" id="KW-0479">Metal-binding</keyword>
<protein>
    <submittedName>
        <fullName evidence="6">Globin</fullName>
    </submittedName>
</protein>
<organism evidence="6 7">
    <name type="scientific">Microbacterium kribbense</name>
    <dbReference type="NCBI Taxonomy" id="433645"/>
    <lineage>
        <taxon>Bacteria</taxon>
        <taxon>Bacillati</taxon>
        <taxon>Actinomycetota</taxon>
        <taxon>Actinomycetes</taxon>
        <taxon>Micrococcales</taxon>
        <taxon>Microbacteriaceae</taxon>
        <taxon>Microbacterium</taxon>
    </lineage>
</organism>
<accession>A0ABP7GP31</accession>
<dbReference type="RefSeq" id="WP_344783748.1">
    <property type="nucleotide sequence ID" value="NZ_BAABAF010000008.1"/>
</dbReference>
<dbReference type="CDD" id="cd14771">
    <property type="entry name" value="TrHb2_Mt-trHbO-like_O"/>
    <property type="match status" value="1"/>
</dbReference>
<reference evidence="7" key="1">
    <citation type="journal article" date="2019" name="Int. J. Syst. Evol. Microbiol.">
        <title>The Global Catalogue of Microorganisms (GCM) 10K type strain sequencing project: providing services to taxonomists for standard genome sequencing and annotation.</title>
        <authorList>
            <consortium name="The Broad Institute Genomics Platform"/>
            <consortium name="The Broad Institute Genome Sequencing Center for Infectious Disease"/>
            <person name="Wu L."/>
            <person name="Ma J."/>
        </authorList>
    </citation>
    <scope>NUCLEOTIDE SEQUENCE [LARGE SCALE GENOMIC DNA]</scope>
    <source>
        <strain evidence="7">JCM 16950</strain>
    </source>
</reference>
<keyword evidence="2" id="KW-0349">Heme</keyword>
<comment type="similarity">
    <text evidence="5">Belongs to the truncated hemoglobin family. Group II subfamily.</text>
</comment>
<dbReference type="EMBL" id="BAABAF010000008">
    <property type="protein sequence ID" value="GAA3770195.1"/>
    <property type="molecule type" value="Genomic_DNA"/>
</dbReference>
<evidence type="ECO:0000256" key="5">
    <source>
        <dbReference type="ARBA" id="ARBA00034496"/>
    </source>
</evidence>
<name>A0ABP7GP31_9MICO</name>
<dbReference type="InterPro" id="IPR001486">
    <property type="entry name" value="Hemoglobin_trunc"/>
</dbReference>
<dbReference type="SUPFAM" id="SSF46458">
    <property type="entry name" value="Globin-like"/>
    <property type="match status" value="1"/>
</dbReference>
<sequence>MTDAAPMTFYEEVGGHDVFVPLIHDFYQRVAQDALLRTMYPLHDMDGAEWRLRTFLEQFWGGPTDYSQRRGHPRLRARHVAFHVNPEARDHWLGHMRDALDEQNLPPLHADVIWDYLQRSAYAMVNTFEPTPPYPPSPAAPTDAAERTV</sequence>
<keyword evidence="7" id="KW-1185">Reference proteome</keyword>
<dbReference type="InterPro" id="IPR012292">
    <property type="entry name" value="Globin/Proto"/>
</dbReference>
<evidence type="ECO:0000313" key="7">
    <source>
        <dbReference type="Proteomes" id="UP001500540"/>
    </source>
</evidence>
<evidence type="ECO:0000256" key="1">
    <source>
        <dbReference type="ARBA" id="ARBA00022448"/>
    </source>
</evidence>
<evidence type="ECO:0000313" key="6">
    <source>
        <dbReference type="EMBL" id="GAA3770195.1"/>
    </source>
</evidence>
<evidence type="ECO:0000256" key="2">
    <source>
        <dbReference type="ARBA" id="ARBA00022617"/>
    </source>
</evidence>
<dbReference type="Proteomes" id="UP001500540">
    <property type="component" value="Unassembled WGS sequence"/>
</dbReference>
<dbReference type="Gene3D" id="1.10.490.10">
    <property type="entry name" value="Globins"/>
    <property type="match status" value="1"/>
</dbReference>
<proteinExistence type="inferred from homology"/>
<keyword evidence="1" id="KW-0813">Transport</keyword>
<dbReference type="InterPro" id="IPR009050">
    <property type="entry name" value="Globin-like_sf"/>
</dbReference>
<dbReference type="PANTHER" id="PTHR47366">
    <property type="entry name" value="TWO-ON-TWO HEMOGLOBIN-3"/>
    <property type="match status" value="1"/>
</dbReference>
<dbReference type="InterPro" id="IPR044203">
    <property type="entry name" value="GlbO/GLB3-like"/>
</dbReference>
<evidence type="ECO:0000256" key="3">
    <source>
        <dbReference type="ARBA" id="ARBA00022723"/>
    </source>
</evidence>
<gene>
    <name evidence="6" type="ORF">GCM10022240_23120</name>
</gene>
<keyword evidence="4" id="KW-0408">Iron</keyword>
<evidence type="ECO:0000256" key="4">
    <source>
        <dbReference type="ARBA" id="ARBA00023004"/>
    </source>
</evidence>